<dbReference type="OrthoDB" id="10024839at2759"/>
<dbReference type="STRING" id="623744.A0A553QN49"/>
<comment type="caution">
    <text evidence="2">The sequence shown here is derived from an EMBL/GenBank/DDBJ whole genome shotgun (WGS) entry which is preliminary data.</text>
</comment>
<dbReference type="AlphaFoldDB" id="A0A553QN49"/>
<reference evidence="2" key="2">
    <citation type="submission" date="2019-04" db="EMBL/GenBank/DDBJ databases">
        <authorList>
            <person name="Kadobianskyi M."/>
            <person name="Schulze L."/>
            <person name="Schuelke M."/>
            <person name="Judkewitz B."/>
        </authorList>
    </citation>
    <scope>NUCLEOTIDE SEQUENCE</scope>
    <source>
        <strain evidence="2">Bolton</strain>
        <tissue evidence="2">Whole-body</tissue>
    </source>
</reference>
<keyword evidence="3" id="KW-1185">Reference proteome</keyword>
<feature type="region of interest" description="Disordered" evidence="1">
    <location>
        <begin position="20"/>
        <end position="59"/>
    </location>
</feature>
<accession>A0A553QN49</accession>
<evidence type="ECO:0000256" key="1">
    <source>
        <dbReference type="SAM" id="MobiDB-lite"/>
    </source>
</evidence>
<dbReference type="Proteomes" id="UP000316079">
    <property type="component" value="Unassembled WGS sequence"/>
</dbReference>
<dbReference type="EMBL" id="SRMA01025748">
    <property type="protein sequence ID" value="TRY91404.1"/>
    <property type="molecule type" value="Genomic_DNA"/>
</dbReference>
<evidence type="ECO:0000313" key="3">
    <source>
        <dbReference type="Proteomes" id="UP000316079"/>
    </source>
</evidence>
<name>A0A553QN49_9TELE</name>
<dbReference type="EMBL" id="SRMA01025748">
    <property type="protein sequence ID" value="TRY91405.1"/>
    <property type="molecule type" value="Genomic_DNA"/>
</dbReference>
<feature type="region of interest" description="Disordered" evidence="1">
    <location>
        <begin position="80"/>
        <end position="115"/>
    </location>
</feature>
<sequence length="405" mass="43567">MQTRGVSVSERLEMFNSVFSCSSSSSSGTIAKRKLHQTRSLDSALSRSPPGDPNGPRSFCWSSNSAAGFPSANESLKSRRSASSLSTSSDASSVSSLQFEPRGGRRDASGSGSRDLALGISAPSNIFSPRKWLQRRLPPSDAVSRSEGFVEEKSAHSSETSLVSDARTLRLATSSHFIPVGQWCLPAKLSGICVSKAPPISVFSSPLHPSPLFLYSSLHPSPIFLSPSLNPSPHPPLISSPPLSSSTLAPLIFSSLLSTPLISSTLTPLLLFSFLHPSPIFLSPSSSPLHLFRLLSAPLISSTLAPLLLFSSLRPSHLISSPPLLAPLYPSPLYLSTGAFTCKKDTSQSFPMQSVPIQSLSELERVRLQDVCLLRLMRDFNLGCQITIPKGIHCKNRHLEQENKP</sequence>
<gene>
    <name evidence="2" type="ORF">DNTS_035540</name>
</gene>
<organism evidence="2 3">
    <name type="scientific">Danionella cerebrum</name>
    <dbReference type="NCBI Taxonomy" id="2873325"/>
    <lineage>
        <taxon>Eukaryota</taxon>
        <taxon>Metazoa</taxon>
        <taxon>Chordata</taxon>
        <taxon>Craniata</taxon>
        <taxon>Vertebrata</taxon>
        <taxon>Euteleostomi</taxon>
        <taxon>Actinopterygii</taxon>
        <taxon>Neopterygii</taxon>
        <taxon>Teleostei</taxon>
        <taxon>Ostariophysi</taxon>
        <taxon>Cypriniformes</taxon>
        <taxon>Danionidae</taxon>
        <taxon>Danioninae</taxon>
        <taxon>Danionella</taxon>
    </lineage>
</organism>
<protein>
    <submittedName>
        <fullName evidence="2">Uncharacterized protein</fullName>
    </submittedName>
</protein>
<proteinExistence type="predicted"/>
<feature type="compositionally biased region" description="Low complexity" evidence="1">
    <location>
        <begin position="81"/>
        <end position="96"/>
    </location>
</feature>
<evidence type="ECO:0000313" key="2">
    <source>
        <dbReference type="EMBL" id="TRY91405.1"/>
    </source>
</evidence>
<reference evidence="2 3" key="1">
    <citation type="journal article" date="2019" name="Sci. Data">
        <title>Hybrid genome assembly and annotation of Danionella translucida.</title>
        <authorList>
            <person name="Kadobianskyi M."/>
            <person name="Schulze L."/>
            <person name="Schuelke M."/>
            <person name="Judkewitz B."/>
        </authorList>
    </citation>
    <scope>NUCLEOTIDE SEQUENCE [LARGE SCALE GENOMIC DNA]</scope>
    <source>
        <strain evidence="2 3">Bolton</strain>
    </source>
</reference>